<dbReference type="Proteomes" id="UP001154114">
    <property type="component" value="Chromosome 18"/>
</dbReference>
<dbReference type="AlphaFoldDB" id="A0A9P0FRZ4"/>
<name>A0A9P0FRZ4_CHRIL</name>
<feature type="signal peptide" evidence="2">
    <location>
        <begin position="1"/>
        <end position="20"/>
    </location>
</feature>
<accession>A0A9P0FRZ4</accession>
<evidence type="ECO:0000256" key="2">
    <source>
        <dbReference type="SAM" id="SignalP"/>
    </source>
</evidence>
<dbReference type="OrthoDB" id="7465467at2759"/>
<feature type="compositionally biased region" description="Low complexity" evidence="1">
    <location>
        <begin position="148"/>
        <end position="160"/>
    </location>
</feature>
<feature type="compositionally biased region" description="Basic and acidic residues" evidence="1">
    <location>
        <begin position="130"/>
        <end position="141"/>
    </location>
</feature>
<gene>
    <name evidence="3" type="ORF">CINC_LOCUS4780</name>
</gene>
<reference evidence="3" key="1">
    <citation type="submission" date="2021-12" db="EMBL/GenBank/DDBJ databases">
        <authorList>
            <person name="King R."/>
        </authorList>
    </citation>
    <scope>NUCLEOTIDE SEQUENCE</scope>
</reference>
<keyword evidence="4" id="KW-1185">Reference proteome</keyword>
<keyword evidence="2" id="KW-0732">Signal</keyword>
<feature type="chain" id="PRO_5040132568" evidence="2">
    <location>
        <begin position="21"/>
        <end position="530"/>
    </location>
</feature>
<feature type="region of interest" description="Disordered" evidence="1">
    <location>
        <begin position="455"/>
        <end position="509"/>
    </location>
</feature>
<feature type="region of interest" description="Disordered" evidence="1">
    <location>
        <begin position="233"/>
        <end position="316"/>
    </location>
</feature>
<evidence type="ECO:0000313" key="3">
    <source>
        <dbReference type="EMBL" id="CAH0590210.1"/>
    </source>
</evidence>
<feature type="compositionally biased region" description="Basic and acidic residues" evidence="1">
    <location>
        <begin position="455"/>
        <end position="502"/>
    </location>
</feature>
<proteinExistence type="predicted"/>
<organism evidence="3 4">
    <name type="scientific">Chrysodeixis includens</name>
    <name type="common">Soybean looper</name>
    <name type="synonym">Pseudoplusia includens</name>
    <dbReference type="NCBI Taxonomy" id="689277"/>
    <lineage>
        <taxon>Eukaryota</taxon>
        <taxon>Metazoa</taxon>
        <taxon>Ecdysozoa</taxon>
        <taxon>Arthropoda</taxon>
        <taxon>Hexapoda</taxon>
        <taxon>Insecta</taxon>
        <taxon>Pterygota</taxon>
        <taxon>Neoptera</taxon>
        <taxon>Endopterygota</taxon>
        <taxon>Lepidoptera</taxon>
        <taxon>Glossata</taxon>
        <taxon>Ditrysia</taxon>
        <taxon>Noctuoidea</taxon>
        <taxon>Noctuidae</taxon>
        <taxon>Plusiinae</taxon>
        <taxon>Chrysodeixis</taxon>
    </lineage>
</organism>
<feature type="compositionally biased region" description="Low complexity" evidence="1">
    <location>
        <begin position="260"/>
        <end position="316"/>
    </location>
</feature>
<feature type="compositionally biased region" description="Polar residues" evidence="1">
    <location>
        <begin position="233"/>
        <end position="259"/>
    </location>
</feature>
<evidence type="ECO:0000256" key="1">
    <source>
        <dbReference type="SAM" id="MobiDB-lite"/>
    </source>
</evidence>
<sequence length="530" mass="58038">MSIALLIYGIFVKVMVFVESAPKIGDARYDPLTFNSPDVYTLKETVKRPILKTPSELLHSDARRNEGYSYDKNQCKYLNGRILCGYDKNHGHIEDEERFIDLGNGCFSRGDRIECGYGVKPLSNFLRIPDRKDKPSDKTVDANHLTTRRQTPTRTSTKTVPTTIVTTSSLDVRSLLLENNLLRAALSKISINSKKIKNIAKKRTTKAKKSIKSTTTALCIETETTASASSTILSKTNNDTPVTSTLKLNSTESSTINEPSTTTQSTTTQSTTTQSTATQSTTTQSTATQSTATQSTTTQSTTTIQSSTTTQSSITIQSSNNSTISIPVTSPAEKTDITPLQPASKIAPEQPPTIPSGQENQTLSTSNMVIASILLAPEIKAPLTQPTSETDATSIAEKLHIDQTTVSESKTEVLPPLTVKDIDVLPYSSGSSEYLSADVQANDFIPTLHKNHIEIPDIRNGESGEPLSNERNEQNYDEDRKINEIPDKADSDGDSKTNKNDMDATSQACVEHDDRVVCYNYKTEILDDFR</sequence>
<feature type="region of interest" description="Disordered" evidence="1">
    <location>
        <begin position="130"/>
        <end position="160"/>
    </location>
</feature>
<protein>
    <submittedName>
        <fullName evidence="3">Uncharacterized protein</fullName>
    </submittedName>
</protein>
<dbReference type="EMBL" id="LR824021">
    <property type="protein sequence ID" value="CAH0590210.1"/>
    <property type="molecule type" value="Genomic_DNA"/>
</dbReference>
<evidence type="ECO:0000313" key="4">
    <source>
        <dbReference type="Proteomes" id="UP001154114"/>
    </source>
</evidence>